<dbReference type="RefSeq" id="WP_301139911.1">
    <property type="nucleotide sequence ID" value="NZ_JAUHTQ010000026.1"/>
</dbReference>
<dbReference type="Gene3D" id="3.30.1540.10">
    <property type="entry name" value="formyl-coa transferase, domain 3"/>
    <property type="match status" value="1"/>
</dbReference>
<comment type="caution">
    <text evidence="2">The sequence shown here is derived from an EMBL/GenBank/DDBJ whole genome shotgun (WGS) entry which is preliminary data.</text>
</comment>
<name>A0ABT8GW20_9BACL</name>
<dbReference type="InterPro" id="IPR044855">
    <property type="entry name" value="CoA-Trfase_III_dom3_sf"/>
</dbReference>
<dbReference type="Proteomes" id="UP001172743">
    <property type="component" value="Unassembled WGS sequence"/>
</dbReference>
<dbReference type="InterPro" id="IPR023606">
    <property type="entry name" value="CoA-Trfase_III_dom_1_sf"/>
</dbReference>
<dbReference type="PANTHER" id="PTHR48207:SF3">
    <property type="entry name" value="SUCCINATE--HYDROXYMETHYLGLUTARATE COA-TRANSFERASE"/>
    <property type="match status" value="1"/>
</dbReference>
<keyword evidence="3" id="KW-1185">Reference proteome</keyword>
<dbReference type="InterPro" id="IPR003673">
    <property type="entry name" value="CoA-Trfase_fam_III"/>
</dbReference>
<dbReference type="EMBL" id="JAUHTQ010000026">
    <property type="protein sequence ID" value="MDN4495602.1"/>
    <property type="molecule type" value="Genomic_DNA"/>
</dbReference>
<proteinExistence type="predicted"/>
<organism evidence="2 3">
    <name type="scientific">Ureibacillus aquaedulcis</name>
    <dbReference type="NCBI Taxonomy" id="3058421"/>
    <lineage>
        <taxon>Bacteria</taxon>
        <taxon>Bacillati</taxon>
        <taxon>Bacillota</taxon>
        <taxon>Bacilli</taxon>
        <taxon>Bacillales</taxon>
        <taxon>Caryophanaceae</taxon>
        <taxon>Ureibacillus</taxon>
    </lineage>
</organism>
<dbReference type="InterPro" id="IPR050483">
    <property type="entry name" value="CoA-transferase_III_domain"/>
</dbReference>
<keyword evidence="1" id="KW-0808">Transferase</keyword>
<dbReference type="Gene3D" id="3.40.50.10540">
    <property type="entry name" value="Crotonobetainyl-coa:carnitine coa-transferase, domain 1"/>
    <property type="match status" value="1"/>
</dbReference>
<sequence>MTQENFGPLTGLTIIDASSVIAAPFAACLLGDLGAEVIKIELPGKGDSARSLGPWKGEESLRWPGLSRNKRSLTLDIRTEEGREIFKELVKTADAVIENFRPGTFEKWGLGYDVLKEVNPNIVLTRQSGYGQTGPYAEKAGFGTPCTAFSGYTYLQGYKDRPPVSPSFSLLDYVSGLFAAFGTVSALYHRDKNNAEGQVVELGLYEAIFRMMEFLIAEHDQLGKVRERNPMLAGHSSPAGTYQTKDGKWVVLVCSTERTWTRLAESMGRADLIDNPLYKTNKERMQNDEELQKIVKEFIGSLNNDELIKKLDTDGVPISPILSIEDIFNNPQYEARENILEVEHPRLGSVKVPGIVPKFSATPGKIRYRAPELGEHNEEILRNEIGLTEEQIQKLYEKGVI</sequence>
<dbReference type="SUPFAM" id="SSF89796">
    <property type="entry name" value="CoA-transferase family III (CaiB/BaiF)"/>
    <property type="match status" value="1"/>
</dbReference>
<evidence type="ECO:0000313" key="2">
    <source>
        <dbReference type="EMBL" id="MDN4495602.1"/>
    </source>
</evidence>
<accession>A0ABT8GW20</accession>
<protein>
    <submittedName>
        <fullName evidence="2">CaiB/BaiF CoA-transferase family protein</fullName>
    </submittedName>
</protein>
<gene>
    <name evidence="2" type="ORF">QYB95_18845</name>
</gene>
<evidence type="ECO:0000313" key="3">
    <source>
        <dbReference type="Proteomes" id="UP001172743"/>
    </source>
</evidence>
<dbReference type="PANTHER" id="PTHR48207">
    <property type="entry name" value="SUCCINATE--HYDROXYMETHYLGLUTARATE COA-TRANSFERASE"/>
    <property type="match status" value="1"/>
</dbReference>
<dbReference type="Pfam" id="PF02515">
    <property type="entry name" value="CoA_transf_3"/>
    <property type="match status" value="1"/>
</dbReference>
<evidence type="ECO:0000256" key="1">
    <source>
        <dbReference type="ARBA" id="ARBA00022679"/>
    </source>
</evidence>
<reference evidence="2" key="1">
    <citation type="submission" date="2023-07" db="EMBL/GenBank/DDBJ databases">
        <title>Ureibacillus sp. isolated from freshwater well.</title>
        <authorList>
            <person name="Kirdat K."/>
            <person name="Bhatt A."/>
            <person name="Teware R."/>
            <person name="Bhavsar Y."/>
            <person name="Yadav A."/>
        </authorList>
    </citation>
    <scope>NUCLEOTIDE SEQUENCE</scope>
    <source>
        <strain evidence="2">BA0131</strain>
    </source>
</reference>